<protein>
    <recommendedName>
        <fullName evidence="1">Methyltransferase domain-containing protein</fullName>
    </recommendedName>
</protein>
<dbReference type="CDD" id="cd02440">
    <property type="entry name" value="AdoMet_MTases"/>
    <property type="match status" value="1"/>
</dbReference>
<dbReference type="SUPFAM" id="SSF53335">
    <property type="entry name" value="S-adenosyl-L-methionine-dependent methyltransferases"/>
    <property type="match status" value="1"/>
</dbReference>
<dbReference type="OrthoDB" id="529208at2"/>
<evidence type="ECO:0000313" key="3">
    <source>
        <dbReference type="Proteomes" id="UP000251889"/>
    </source>
</evidence>
<dbReference type="Gene3D" id="3.40.50.150">
    <property type="entry name" value="Vaccinia Virus protein VP39"/>
    <property type="match status" value="1"/>
</dbReference>
<dbReference type="EMBL" id="QMFY01000001">
    <property type="protein sequence ID" value="RAW02744.1"/>
    <property type="molecule type" value="Genomic_DNA"/>
</dbReference>
<evidence type="ECO:0000259" key="1">
    <source>
        <dbReference type="Pfam" id="PF13649"/>
    </source>
</evidence>
<sequence>MALPFDHIDVKNDTLLTPYAVGQFQRKIVWDYLSQLAITLDGFEILELNVGSGDDALLFSEKDFNIVATDISEATQQVTTQRNTTLTFQRNISSQYLDLEGINETVFHKKFDLIFSNFGGINSMSPEVAQKLFQRIPAILKPGGRIVALAMSRFCLWESLYFLHRFQFKKAFRRWTNTDVKGYLNNQQCKTWFYSPGQIGAWSKERFKVKRIIPVGIALPPLSLEGLFTSRKKLLLRLSSIEQRFKNISLCSRMSDNFLIDLQLI</sequence>
<dbReference type="AlphaFoldDB" id="A0A364Y6M0"/>
<keyword evidence="3" id="KW-1185">Reference proteome</keyword>
<proteinExistence type="predicted"/>
<gene>
    <name evidence="2" type="ORF">DQQ10_01150</name>
</gene>
<accession>A0A364Y6M0</accession>
<evidence type="ECO:0000313" key="2">
    <source>
        <dbReference type="EMBL" id="RAW02744.1"/>
    </source>
</evidence>
<organism evidence="2 3">
    <name type="scientific">Pseudochryseolinea flava</name>
    <dbReference type="NCBI Taxonomy" id="2059302"/>
    <lineage>
        <taxon>Bacteria</taxon>
        <taxon>Pseudomonadati</taxon>
        <taxon>Bacteroidota</taxon>
        <taxon>Cytophagia</taxon>
        <taxon>Cytophagales</taxon>
        <taxon>Fulvivirgaceae</taxon>
        <taxon>Pseudochryseolinea</taxon>
    </lineage>
</organism>
<feature type="domain" description="Methyltransferase" evidence="1">
    <location>
        <begin position="45"/>
        <end position="144"/>
    </location>
</feature>
<dbReference type="RefSeq" id="WP_112744960.1">
    <property type="nucleotide sequence ID" value="NZ_QMFY01000001.1"/>
</dbReference>
<dbReference type="InterPro" id="IPR029063">
    <property type="entry name" value="SAM-dependent_MTases_sf"/>
</dbReference>
<dbReference type="Proteomes" id="UP000251889">
    <property type="component" value="Unassembled WGS sequence"/>
</dbReference>
<name>A0A364Y6M0_9BACT</name>
<reference evidence="2 3" key="1">
    <citation type="submission" date="2018-06" db="EMBL/GenBank/DDBJ databases">
        <title>Chryseolinea flavus sp. nov., a member of the phylum Bacteroidetes isolated from soil.</title>
        <authorList>
            <person name="Li Y."/>
            <person name="Wang J."/>
        </authorList>
    </citation>
    <scope>NUCLEOTIDE SEQUENCE [LARGE SCALE GENOMIC DNA]</scope>
    <source>
        <strain evidence="2 3">SDU1-6</strain>
    </source>
</reference>
<dbReference type="InterPro" id="IPR041698">
    <property type="entry name" value="Methyltransf_25"/>
</dbReference>
<dbReference type="Pfam" id="PF13649">
    <property type="entry name" value="Methyltransf_25"/>
    <property type="match status" value="1"/>
</dbReference>
<comment type="caution">
    <text evidence="2">The sequence shown here is derived from an EMBL/GenBank/DDBJ whole genome shotgun (WGS) entry which is preliminary data.</text>
</comment>